<dbReference type="PIRSF" id="PIRSF006305">
    <property type="entry name" value="Maf"/>
    <property type="match status" value="1"/>
</dbReference>
<evidence type="ECO:0000256" key="3">
    <source>
        <dbReference type="HAMAP-Rule" id="MF_00528"/>
    </source>
</evidence>
<dbReference type="PANTHER" id="PTHR43213:SF5">
    <property type="entry name" value="BIFUNCTIONAL DTTP_UTP PYROPHOSPHATASE_METHYLTRANSFERASE PROTEIN-RELATED"/>
    <property type="match status" value="1"/>
</dbReference>
<evidence type="ECO:0000256" key="1">
    <source>
        <dbReference type="ARBA" id="ARBA00001968"/>
    </source>
</evidence>
<dbReference type="SUPFAM" id="SSF52972">
    <property type="entry name" value="ITPase-like"/>
    <property type="match status" value="1"/>
</dbReference>
<keyword evidence="5" id="KW-1185">Reference proteome</keyword>
<dbReference type="HAMAP" id="MF_00528">
    <property type="entry name" value="Maf"/>
    <property type="match status" value="1"/>
</dbReference>
<dbReference type="Pfam" id="PF02545">
    <property type="entry name" value="Maf"/>
    <property type="match status" value="1"/>
</dbReference>
<proteinExistence type="inferred from homology"/>
<dbReference type="PANTHER" id="PTHR43213">
    <property type="entry name" value="BIFUNCTIONAL DTTP/UTP PYROPHOSPHATASE/METHYLTRANSFERASE PROTEIN-RELATED"/>
    <property type="match status" value="1"/>
</dbReference>
<evidence type="ECO:0000256" key="2">
    <source>
        <dbReference type="ARBA" id="ARBA00022801"/>
    </source>
</evidence>
<name>A0A9X1SW64_9ACTN</name>
<feature type="active site" description="Proton acceptor" evidence="3">
    <location>
        <position position="88"/>
    </location>
</feature>
<dbReference type="AlphaFoldDB" id="A0A9X1SW64"/>
<organism evidence="4 5">
    <name type="scientific">Kineosporia babensis</name>
    <dbReference type="NCBI Taxonomy" id="499548"/>
    <lineage>
        <taxon>Bacteria</taxon>
        <taxon>Bacillati</taxon>
        <taxon>Actinomycetota</taxon>
        <taxon>Actinomycetes</taxon>
        <taxon>Kineosporiales</taxon>
        <taxon>Kineosporiaceae</taxon>
        <taxon>Kineosporia</taxon>
    </lineage>
</organism>
<dbReference type="GO" id="GO:0047429">
    <property type="term" value="F:nucleoside triphosphate diphosphatase activity"/>
    <property type="evidence" value="ECO:0007669"/>
    <property type="project" value="UniProtKB-EC"/>
</dbReference>
<comment type="cofactor">
    <cofactor evidence="1 3">
        <name>a divalent metal cation</name>
        <dbReference type="ChEBI" id="CHEBI:60240"/>
    </cofactor>
</comment>
<dbReference type="EC" id="3.6.1.9" evidence="3"/>
<comment type="caution">
    <text evidence="3">Lacks conserved residue(s) required for the propagation of feature annotation.</text>
</comment>
<sequence>MSTHLPLVLASASPARLSTLRSAGIEPTVRVSSVDEPAVLERFGVSDPEDVALLLAKAKAEDVASSFQREYEESEADDLELGLVLGCDSVLDLDGVALGKPADAADAVQRWKDMRGRSGKLCTGHWLIDLRDPDEGGTGGTLGAVSVTTVHFAKLSDAEIEAYVATGEPLAVAGAFTVDGLGGAFVTGIEGDFHGVVGVSLPLVRDLAKELGVSWTSLWTPGQD</sequence>
<dbReference type="GO" id="GO:0005737">
    <property type="term" value="C:cytoplasm"/>
    <property type="evidence" value="ECO:0007669"/>
    <property type="project" value="UniProtKB-SubCell"/>
</dbReference>
<gene>
    <name evidence="4" type="ORF">LR394_22145</name>
</gene>
<evidence type="ECO:0000313" key="5">
    <source>
        <dbReference type="Proteomes" id="UP001138997"/>
    </source>
</evidence>
<comment type="catalytic activity">
    <reaction evidence="3">
        <text>a ribonucleoside 5'-triphosphate + H2O = a ribonucleoside 5'-phosphate + diphosphate + H(+)</text>
        <dbReference type="Rhea" id="RHEA:23996"/>
        <dbReference type="ChEBI" id="CHEBI:15377"/>
        <dbReference type="ChEBI" id="CHEBI:15378"/>
        <dbReference type="ChEBI" id="CHEBI:33019"/>
        <dbReference type="ChEBI" id="CHEBI:58043"/>
        <dbReference type="ChEBI" id="CHEBI:61557"/>
        <dbReference type="EC" id="3.6.1.9"/>
    </reaction>
</comment>
<keyword evidence="2 3" id="KW-0378">Hydrolase</keyword>
<protein>
    <recommendedName>
        <fullName evidence="3">Nucleoside triphosphate pyrophosphatase</fullName>
        <ecNumber evidence="3">3.6.1.9</ecNumber>
    </recommendedName>
    <alternativeName>
        <fullName evidence="3">Nucleotide pyrophosphatase</fullName>
        <shortName evidence="3">Nucleotide PPase</shortName>
    </alternativeName>
</protein>
<comment type="subcellular location">
    <subcellularLocation>
        <location evidence="3">Cytoplasm</location>
    </subcellularLocation>
</comment>
<dbReference type="Gene3D" id="3.90.950.10">
    <property type="match status" value="1"/>
</dbReference>
<dbReference type="EMBL" id="JAJOMB010000012">
    <property type="protein sequence ID" value="MCD5313615.1"/>
    <property type="molecule type" value="Genomic_DNA"/>
</dbReference>
<comment type="catalytic activity">
    <reaction evidence="3">
        <text>a 2'-deoxyribonucleoside 5'-triphosphate + H2O = a 2'-deoxyribonucleoside 5'-phosphate + diphosphate + H(+)</text>
        <dbReference type="Rhea" id="RHEA:44644"/>
        <dbReference type="ChEBI" id="CHEBI:15377"/>
        <dbReference type="ChEBI" id="CHEBI:15378"/>
        <dbReference type="ChEBI" id="CHEBI:33019"/>
        <dbReference type="ChEBI" id="CHEBI:61560"/>
        <dbReference type="ChEBI" id="CHEBI:65317"/>
        <dbReference type="EC" id="3.6.1.9"/>
    </reaction>
</comment>
<dbReference type="Proteomes" id="UP001138997">
    <property type="component" value="Unassembled WGS sequence"/>
</dbReference>
<comment type="function">
    <text evidence="3">Nucleoside triphosphate pyrophosphatase. May have a dual role in cell division arrest and in preventing the incorporation of modified nucleotides into cellular nucleic acids.</text>
</comment>
<keyword evidence="3" id="KW-0546">Nucleotide metabolism</keyword>
<dbReference type="CDD" id="cd00555">
    <property type="entry name" value="Maf"/>
    <property type="match status" value="1"/>
</dbReference>
<dbReference type="GO" id="GO:0009117">
    <property type="term" value="P:nucleotide metabolic process"/>
    <property type="evidence" value="ECO:0007669"/>
    <property type="project" value="UniProtKB-KW"/>
</dbReference>
<dbReference type="InterPro" id="IPR029001">
    <property type="entry name" value="ITPase-like_fam"/>
</dbReference>
<comment type="similarity">
    <text evidence="3">Belongs to the Maf family.</text>
</comment>
<keyword evidence="3" id="KW-0963">Cytoplasm</keyword>
<evidence type="ECO:0000313" key="4">
    <source>
        <dbReference type="EMBL" id="MCD5313615.1"/>
    </source>
</evidence>
<dbReference type="InterPro" id="IPR003697">
    <property type="entry name" value="Maf-like"/>
</dbReference>
<reference evidence="4" key="1">
    <citation type="submission" date="2021-11" db="EMBL/GenBank/DDBJ databases">
        <title>Streptomyces corallinus and Kineosporia corallina sp. nov., two new coral-derived marine actinobacteria.</title>
        <authorList>
            <person name="Buangrab K."/>
            <person name="Sutthacheep M."/>
            <person name="Yeemin T."/>
            <person name="Harunari E."/>
            <person name="Igarashi Y."/>
            <person name="Sripreechasak P."/>
            <person name="Kanchanasin P."/>
            <person name="Tanasupawat S."/>
            <person name="Phongsopitanun W."/>
        </authorList>
    </citation>
    <scope>NUCLEOTIDE SEQUENCE</scope>
    <source>
        <strain evidence="4">JCM 31032</strain>
    </source>
</reference>
<dbReference type="RefSeq" id="WP_231444978.1">
    <property type="nucleotide sequence ID" value="NZ_JAJOMB010000012.1"/>
</dbReference>
<comment type="caution">
    <text evidence="4">The sequence shown here is derived from an EMBL/GenBank/DDBJ whole genome shotgun (WGS) entry which is preliminary data.</text>
</comment>
<dbReference type="NCBIfam" id="TIGR00172">
    <property type="entry name" value="maf"/>
    <property type="match status" value="1"/>
</dbReference>
<accession>A0A9X1SW64</accession>